<reference evidence="8 9" key="1">
    <citation type="submission" date="2015-11" db="EMBL/GenBank/DDBJ databases">
        <title>Draft genome sequences of new species of the genus Lactobacillus isolated from orchardgrass silage.</title>
        <authorList>
            <person name="Tohno M."/>
            <person name="Tanizawa Y."/>
            <person name="Arita M."/>
        </authorList>
    </citation>
    <scope>NUCLEOTIDE SEQUENCE [LARGE SCALE GENOMIC DNA]</scope>
    <source>
        <strain evidence="8 9">IWT30</strain>
    </source>
</reference>
<dbReference type="NCBIfam" id="TIGR01167">
    <property type="entry name" value="LPXTG_anchor"/>
    <property type="match status" value="1"/>
</dbReference>
<evidence type="ECO:0000256" key="6">
    <source>
        <dbReference type="SAM" id="Phobius"/>
    </source>
</evidence>
<dbReference type="InterPro" id="IPR019931">
    <property type="entry name" value="LPXTG_anchor"/>
</dbReference>
<comment type="caution">
    <text evidence="8">The sequence shown here is derived from an EMBL/GenBank/DDBJ whole genome shotgun (WGS) entry which is preliminary data.</text>
</comment>
<sequence precursor="true">MKKKGLKGLFRGILLLILTLVSVTVFSGNNVKASTYEDGTYNLSVKANKQGTNDSSIVQNFIGTADDKTGGPAPATAVVKNDVATISLKLRGLGLTNLNGVEINQSQALNAEKDELVFSVPVGTSKVTATFDIFYGSAKMTQKCDLVLGDWNNVPKVTPNTGDNKTINNNNTSTDGQIINVSGSHNNITINNGSSNKAQGSTIDANATKLNYTVLQADEKSTSAANQYYTHVADIQKQSDGTYKITMHVQYGKNSGMTAKGFVPLTVNGQNVADVTYGSTADNYTCSFTFTTPTLDALTKAPVKGTVHVTVGLVNISSDFDVYYKFASTSGSATTNNQSAAPTSGNTNNGLNSGVLPTAGAVETPANGASATTPAANTKTVAQKSSSALPQTNEVQDIAVAAAGLISLMLIVATAIYRRKQA</sequence>
<evidence type="ECO:0000256" key="4">
    <source>
        <dbReference type="ARBA" id="ARBA00023088"/>
    </source>
</evidence>
<keyword evidence="4" id="KW-0572">Peptidoglycan-anchor</keyword>
<evidence type="ECO:0000256" key="3">
    <source>
        <dbReference type="ARBA" id="ARBA00022729"/>
    </source>
</evidence>
<dbReference type="PROSITE" id="PS50847">
    <property type="entry name" value="GRAM_POS_ANCHORING"/>
    <property type="match status" value="1"/>
</dbReference>
<protein>
    <submittedName>
        <fullName evidence="8">Cell surface protein</fullName>
    </submittedName>
</protein>
<dbReference type="SUPFAM" id="SSF158911">
    <property type="entry name" value="NEAT domain-like"/>
    <property type="match status" value="2"/>
</dbReference>
<feature type="transmembrane region" description="Helical" evidence="6">
    <location>
        <begin position="398"/>
        <end position="417"/>
    </location>
</feature>
<proteinExistence type="predicted"/>
<evidence type="ECO:0000259" key="7">
    <source>
        <dbReference type="PROSITE" id="PS50847"/>
    </source>
</evidence>
<evidence type="ECO:0000313" key="8">
    <source>
        <dbReference type="EMBL" id="GAW98424.1"/>
    </source>
</evidence>
<feature type="compositionally biased region" description="Polar residues" evidence="5">
    <location>
        <begin position="331"/>
        <end position="342"/>
    </location>
</feature>
<keyword evidence="6" id="KW-0472">Membrane</keyword>
<feature type="domain" description="Gram-positive cocci surface proteins LPxTG" evidence="7">
    <location>
        <begin position="389"/>
        <end position="422"/>
    </location>
</feature>
<keyword evidence="3" id="KW-0732">Signal</keyword>
<keyword evidence="6" id="KW-1133">Transmembrane helix</keyword>
<name>A0A1Z5I9N1_9LACO</name>
<evidence type="ECO:0000313" key="9">
    <source>
        <dbReference type="Proteomes" id="UP000198374"/>
    </source>
</evidence>
<dbReference type="Gene3D" id="2.60.40.1850">
    <property type="match status" value="2"/>
</dbReference>
<dbReference type="OrthoDB" id="2310196at2"/>
<gene>
    <name evidence="8" type="ORF">IWT30_00369</name>
</gene>
<evidence type="ECO:0000256" key="1">
    <source>
        <dbReference type="ARBA" id="ARBA00022512"/>
    </source>
</evidence>
<keyword evidence="9" id="KW-1185">Reference proteome</keyword>
<evidence type="ECO:0000256" key="2">
    <source>
        <dbReference type="ARBA" id="ARBA00022525"/>
    </source>
</evidence>
<accession>A0A1Z5I9N1</accession>
<dbReference type="EMBL" id="BCMF01000002">
    <property type="protein sequence ID" value="GAW98424.1"/>
    <property type="molecule type" value="Genomic_DNA"/>
</dbReference>
<dbReference type="AlphaFoldDB" id="A0A1Z5I9N1"/>
<feature type="compositionally biased region" description="Polar residues" evidence="5">
    <location>
        <begin position="367"/>
        <end position="388"/>
    </location>
</feature>
<keyword evidence="1" id="KW-0134">Cell wall</keyword>
<organism evidence="8 9">
    <name type="scientific">Secundilactobacillus mixtipabuli</name>
    <dbReference type="NCBI Taxonomy" id="1435342"/>
    <lineage>
        <taxon>Bacteria</taxon>
        <taxon>Bacillati</taxon>
        <taxon>Bacillota</taxon>
        <taxon>Bacilli</taxon>
        <taxon>Lactobacillales</taxon>
        <taxon>Lactobacillaceae</taxon>
        <taxon>Secundilactobacillus</taxon>
    </lineage>
</organism>
<keyword evidence="2" id="KW-0964">Secreted</keyword>
<evidence type="ECO:0000256" key="5">
    <source>
        <dbReference type="SAM" id="MobiDB-lite"/>
    </source>
</evidence>
<feature type="region of interest" description="Disordered" evidence="5">
    <location>
        <begin position="331"/>
        <end position="388"/>
    </location>
</feature>
<feature type="compositionally biased region" description="Low complexity" evidence="5">
    <location>
        <begin position="343"/>
        <end position="354"/>
    </location>
</feature>
<dbReference type="RefSeq" id="WP_089108253.1">
    <property type="nucleotide sequence ID" value="NZ_BCMF01000002.1"/>
</dbReference>
<dbReference type="Proteomes" id="UP000198374">
    <property type="component" value="Unassembled WGS sequence"/>
</dbReference>
<keyword evidence="6" id="KW-0812">Transmembrane</keyword>
<dbReference type="InterPro" id="IPR037250">
    <property type="entry name" value="NEAT_dom_sf"/>
</dbReference>